<proteinExistence type="predicted"/>
<dbReference type="RefSeq" id="WP_118929279.1">
    <property type="nucleotide sequence ID" value="NZ_JAHOLD010000049.1"/>
</dbReference>
<reference evidence="2 3" key="1">
    <citation type="submission" date="2018-08" db="EMBL/GenBank/DDBJ databases">
        <title>A genome reference for cultivated species of the human gut microbiota.</title>
        <authorList>
            <person name="Zou Y."/>
            <person name="Xue W."/>
            <person name="Luo G."/>
        </authorList>
    </citation>
    <scope>NUCLEOTIDE SEQUENCE [LARGE SCALE GENOMIC DNA]</scope>
    <source>
        <strain evidence="2 3">AM26-26AC</strain>
    </source>
</reference>
<evidence type="ECO:0000313" key="3">
    <source>
        <dbReference type="Proteomes" id="UP000283538"/>
    </source>
</evidence>
<dbReference type="Gene3D" id="2.60.40.3220">
    <property type="match status" value="1"/>
</dbReference>
<gene>
    <name evidence="2" type="ORF">DW701_06570</name>
</gene>
<keyword evidence="1" id="KW-0732">Signal</keyword>
<evidence type="ECO:0008006" key="4">
    <source>
        <dbReference type="Google" id="ProtNLM"/>
    </source>
</evidence>
<accession>A0A414MFQ5</accession>
<dbReference type="Proteomes" id="UP000283538">
    <property type="component" value="Unassembled WGS sequence"/>
</dbReference>
<comment type="caution">
    <text evidence="2">The sequence shown here is derived from an EMBL/GenBank/DDBJ whole genome shotgun (WGS) entry which is preliminary data.</text>
</comment>
<feature type="chain" id="PRO_5019368137" description="Lipoprotein" evidence="1">
    <location>
        <begin position="26"/>
        <end position="266"/>
    </location>
</feature>
<sequence>MFMKQLKFLMIVFTLMMGVSFTSCMGESDPTVSPVATLKVVSAYPYTFQYPNDGLKIVASNTSELLTDNSVNLGLGDIIFLQYTYNSEEQPLTSETKEITAKVTIGHNCTSGNTSIGVPVENNGAGELYENATIVELLPAGQGTMYYDKNTLLLGVTFYGEKFPYKHEFSLIYGDDNHSAGDAGKDEEGIMKLYLRHVNNEEKPTERFSMYRAFDLSQFLAAFGETPTKIRIYANETDKNGSYSLEDAKKELQYEEIDYKSIFEKN</sequence>
<organism evidence="2 3">
    <name type="scientific">Bacteroides eggerthii</name>
    <dbReference type="NCBI Taxonomy" id="28111"/>
    <lineage>
        <taxon>Bacteria</taxon>
        <taxon>Pseudomonadati</taxon>
        <taxon>Bacteroidota</taxon>
        <taxon>Bacteroidia</taxon>
        <taxon>Bacteroidales</taxon>
        <taxon>Bacteroidaceae</taxon>
        <taxon>Bacteroides</taxon>
    </lineage>
</organism>
<evidence type="ECO:0000313" key="2">
    <source>
        <dbReference type="EMBL" id="RHF10056.1"/>
    </source>
</evidence>
<feature type="signal peptide" evidence="1">
    <location>
        <begin position="1"/>
        <end position="25"/>
    </location>
</feature>
<evidence type="ECO:0000256" key="1">
    <source>
        <dbReference type="SAM" id="SignalP"/>
    </source>
</evidence>
<protein>
    <recommendedName>
        <fullName evidence="4">Lipoprotein</fullName>
    </recommendedName>
</protein>
<name>A0A414MFQ5_9BACE</name>
<dbReference type="PROSITE" id="PS51257">
    <property type="entry name" value="PROKAR_LIPOPROTEIN"/>
    <property type="match status" value="1"/>
</dbReference>
<dbReference type="AlphaFoldDB" id="A0A414MFQ5"/>
<dbReference type="EMBL" id="QSLA01000005">
    <property type="protein sequence ID" value="RHF10056.1"/>
    <property type="molecule type" value="Genomic_DNA"/>
</dbReference>